<proteinExistence type="predicted"/>
<organism evidence="2 3">
    <name type="scientific">Pseudonocardia sediminis</name>
    <dbReference type="NCBI Taxonomy" id="1397368"/>
    <lineage>
        <taxon>Bacteria</taxon>
        <taxon>Bacillati</taxon>
        <taxon>Actinomycetota</taxon>
        <taxon>Actinomycetes</taxon>
        <taxon>Pseudonocardiales</taxon>
        <taxon>Pseudonocardiaceae</taxon>
        <taxon>Pseudonocardia</taxon>
    </lineage>
</organism>
<evidence type="ECO:0000256" key="1">
    <source>
        <dbReference type="SAM" id="MobiDB-lite"/>
    </source>
</evidence>
<accession>A0A4V6ME04</accession>
<sequence>MTAPILDLPRRSSSGPPPPPSLTGVPSSDRHTRDGRTVINRAEMCRTFGVSESAAERWWRGRDRNGHPPVAHQEGRRMWWDEDALRVFVAEHDSEPDEVTVDGRALLSRAALARRLNMREQTLTDLYHRRADNGHPEPVHRQGRRLYWDPEAVESWDAARQGAQRATLTQVDRSGDPEELLDMREAAQVLGYRGPQTITSYRSRNPGYFPDPDEPGELRWRRRTLWEFADRRSRPGRAGHDRSAPR</sequence>
<evidence type="ECO:0000313" key="2">
    <source>
        <dbReference type="EMBL" id="RZT75532.1"/>
    </source>
</evidence>
<reference evidence="2 3" key="1">
    <citation type="submission" date="2019-02" db="EMBL/GenBank/DDBJ databases">
        <title>Sequencing the genomes of 1000 actinobacteria strains.</title>
        <authorList>
            <person name="Klenk H.-P."/>
        </authorList>
    </citation>
    <scope>NUCLEOTIDE SEQUENCE [LARGE SCALE GENOMIC DNA]</scope>
    <source>
        <strain evidence="2 3">DSM 45779</strain>
    </source>
</reference>
<name>A0A4V6ME04_PSEST</name>
<feature type="region of interest" description="Disordered" evidence="1">
    <location>
        <begin position="1"/>
        <end position="34"/>
    </location>
</feature>
<dbReference type="EMBL" id="SHKL01000002">
    <property type="protein sequence ID" value="RZT75532.1"/>
    <property type="molecule type" value="Genomic_DNA"/>
</dbReference>
<protein>
    <submittedName>
        <fullName evidence="2">Uncharacterized protein</fullName>
    </submittedName>
</protein>
<dbReference type="Proteomes" id="UP000291591">
    <property type="component" value="Unassembled WGS sequence"/>
</dbReference>
<gene>
    <name evidence="2" type="ORF">EV383_6273</name>
</gene>
<comment type="caution">
    <text evidence="2">The sequence shown here is derived from an EMBL/GenBank/DDBJ whole genome shotgun (WGS) entry which is preliminary data.</text>
</comment>
<dbReference type="AlphaFoldDB" id="A0A4V6ME04"/>
<evidence type="ECO:0000313" key="3">
    <source>
        <dbReference type="Proteomes" id="UP000291591"/>
    </source>
</evidence>
<keyword evidence="3" id="KW-1185">Reference proteome</keyword>